<dbReference type="eggNOG" id="ENOG502RP77">
    <property type="taxonomic scope" value="Eukaryota"/>
</dbReference>
<dbReference type="Gene3D" id="3.40.50.300">
    <property type="entry name" value="P-loop containing nucleotide triphosphate hydrolases"/>
    <property type="match status" value="2"/>
</dbReference>
<dbReference type="HOGENOM" id="CLU_022752_2_0_1"/>
<evidence type="ECO:0000313" key="10">
    <source>
        <dbReference type="Proteomes" id="UP000001514"/>
    </source>
</evidence>
<protein>
    <submittedName>
        <fullName evidence="9">Uncharacterized protein</fullName>
    </submittedName>
</protein>
<dbReference type="InterPro" id="IPR011698">
    <property type="entry name" value="GATase_3"/>
</dbReference>
<dbReference type="NCBIfam" id="TIGR00379">
    <property type="entry name" value="cobB"/>
    <property type="match status" value="1"/>
</dbReference>
<keyword evidence="4" id="KW-0067">ATP-binding</keyword>
<dbReference type="InterPro" id="IPR027417">
    <property type="entry name" value="P-loop_NTPase"/>
</dbReference>
<evidence type="ECO:0000256" key="6">
    <source>
        <dbReference type="ARBA" id="ARBA00022962"/>
    </source>
</evidence>
<dbReference type="PROSITE" id="PS51274">
    <property type="entry name" value="GATASE_COBBQ"/>
    <property type="match status" value="1"/>
</dbReference>
<dbReference type="PANTHER" id="PTHR43873:SF1">
    <property type="entry name" value="COBYRINATE A,C-DIAMIDE SYNTHASE"/>
    <property type="match status" value="1"/>
</dbReference>
<dbReference type="OMA" id="QPFKCGP"/>
<evidence type="ECO:0000256" key="4">
    <source>
        <dbReference type="ARBA" id="ARBA00022840"/>
    </source>
</evidence>
<dbReference type="AlphaFoldDB" id="D8SNL9"/>
<dbReference type="InParanoid" id="D8SNL9"/>
<reference evidence="9 10" key="1">
    <citation type="journal article" date="2011" name="Science">
        <title>The Selaginella genome identifies genetic changes associated with the evolution of vascular plants.</title>
        <authorList>
            <person name="Banks J.A."/>
            <person name="Nishiyama T."/>
            <person name="Hasebe M."/>
            <person name="Bowman J.L."/>
            <person name="Gribskov M."/>
            <person name="dePamphilis C."/>
            <person name="Albert V.A."/>
            <person name="Aono N."/>
            <person name="Aoyama T."/>
            <person name="Ambrose B.A."/>
            <person name="Ashton N.W."/>
            <person name="Axtell M.J."/>
            <person name="Barker E."/>
            <person name="Barker M.S."/>
            <person name="Bennetzen J.L."/>
            <person name="Bonawitz N.D."/>
            <person name="Chapple C."/>
            <person name="Cheng C."/>
            <person name="Correa L.G."/>
            <person name="Dacre M."/>
            <person name="DeBarry J."/>
            <person name="Dreyer I."/>
            <person name="Elias M."/>
            <person name="Engstrom E.M."/>
            <person name="Estelle M."/>
            <person name="Feng L."/>
            <person name="Finet C."/>
            <person name="Floyd S.K."/>
            <person name="Frommer W.B."/>
            <person name="Fujita T."/>
            <person name="Gramzow L."/>
            <person name="Gutensohn M."/>
            <person name="Harholt J."/>
            <person name="Hattori M."/>
            <person name="Heyl A."/>
            <person name="Hirai T."/>
            <person name="Hiwatashi Y."/>
            <person name="Ishikawa M."/>
            <person name="Iwata M."/>
            <person name="Karol K.G."/>
            <person name="Koehler B."/>
            <person name="Kolukisaoglu U."/>
            <person name="Kubo M."/>
            <person name="Kurata T."/>
            <person name="Lalonde S."/>
            <person name="Li K."/>
            <person name="Li Y."/>
            <person name="Litt A."/>
            <person name="Lyons E."/>
            <person name="Manning G."/>
            <person name="Maruyama T."/>
            <person name="Michael T.P."/>
            <person name="Mikami K."/>
            <person name="Miyazaki S."/>
            <person name="Morinaga S."/>
            <person name="Murata T."/>
            <person name="Mueller-Roeber B."/>
            <person name="Nelson D.R."/>
            <person name="Obara M."/>
            <person name="Oguri Y."/>
            <person name="Olmstead R.G."/>
            <person name="Onodera N."/>
            <person name="Petersen B.L."/>
            <person name="Pils B."/>
            <person name="Prigge M."/>
            <person name="Rensing S.A."/>
            <person name="Riano-Pachon D.M."/>
            <person name="Roberts A.W."/>
            <person name="Sato Y."/>
            <person name="Scheller H.V."/>
            <person name="Schulz B."/>
            <person name="Schulz C."/>
            <person name="Shakirov E.V."/>
            <person name="Shibagaki N."/>
            <person name="Shinohara N."/>
            <person name="Shippen D.E."/>
            <person name="Soerensen I."/>
            <person name="Sotooka R."/>
            <person name="Sugimoto N."/>
            <person name="Sugita M."/>
            <person name="Sumikawa N."/>
            <person name="Tanurdzic M."/>
            <person name="Theissen G."/>
            <person name="Ulvskov P."/>
            <person name="Wakazuki S."/>
            <person name="Weng J.K."/>
            <person name="Willats W.W."/>
            <person name="Wipf D."/>
            <person name="Wolf P.G."/>
            <person name="Yang L."/>
            <person name="Zimmer A.D."/>
            <person name="Zhu Q."/>
            <person name="Mitros T."/>
            <person name="Hellsten U."/>
            <person name="Loque D."/>
            <person name="Otillar R."/>
            <person name="Salamov A."/>
            <person name="Schmutz J."/>
            <person name="Shapiro H."/>
            <person name="Lindquist E."/>
            <person name="Lucas S."/>
            <person name="Rokhsar D."/>
            <person name="Grigoriev I.V."/>
        </authorList>
    </citation>
    <scope>NUCLEOTIDE SEQUENCE [LARGE SCALE GENOMIC DNA]</scope>
</reference>
<dbReference type="KEGG" id="smo:SELMODRAFT_121224"/>
<comment type="cofactor">
    <cofactor evidence="1">
        <name>Mg(2+)</name>
        <dbReference type="ChEBI" id="CHEBI:18420"/>
    </cofactor>
</comment>
<keyword evidence="10" id="KW-1185">Reference proteome</keyword>
<evidence type="ECO:0000259" key="8">
    <source>
        <dbReference type="Pfam" id="PF07685"/>
    </source>
</evidence>
<dbReference type="PANTHER" id="PTHR43873">
    <property type="entry name" value="COBYRINATE A,C-DIAMIDE SYNTHASE"/>
    <property type="match status" value="1"/>
</dbReference>
<feature type="domain" description="CobB/CobQ-like glutamine amidotransferase" evidence="8">
    <location>
        <begin position="252"/>
        <end position="360"/>
    </location>
</feature>
<keyword evidence="3" id="KW-0547">Nucleotide-binding</keyword>
<gene>
    <name evidence="9" type="ORF">SELMODRAFT_121224</name>
</gene>
<dbReference type="InterPro" id="IPR002586">
    <property type="entry name" value="CobQ/CobB/MinD/ParA_Nub-bd_dom"/>
</dbReference>
<dbReference type="Gramene" id="EFJ14090">
    <property type="protein sequence ID" value="EFJ14090"/>
    <property type="gene ID" value="SELMODRAFT_121224"/>
</dbReference>
<dbReference type="Proteomes" id="UP000001514">
    <property type="component" value="Unassembled WGS sequence"/>
</dbReference>
<accession>D8SNL9</accession>
<dbReference type="Gene3D" id="3.40.50.880">
    <property type="match status" value="1"/>
</dbReference>
<keyword evidence="5" id="KW-0460">Magnesium</keyword>
<evidence type="ECO:0000256" key="5">
    <source>
        <dbReference type="ARBA" id="ARBA00022842"/>
    </source>
</evidence>
<dbReference type="SUPFAM" id="SSF52540">
    <property type="entry name" value="P-loop containing nucleoside triphosphate hydrolases"/>
    <property type="match status" value="1"/>
</dbReference>
<dbReference type="EMBL" id="GL377629">
    <property type="protein sequence ID" value="EFJ14090.1"/>
    <property type="molecule type" value="Genomic_DNA"/>
</dbReference>
<dbReference type="GO" id="GO:0042242">
    <property type="term" value="F:cobyrinic acid a,c-diamide synthase activity"/>
    <property type="evidence" value="ECO:0007669"/>
    <property type="project" value="InterPro"/>
</dbReference>
<dbReference type="STRING" id="88036.D8SNL9"/>
<name>D8SNL9_SELML</name>
<dbReference type="NCBIfam" id="NF002204">
    <property type="entry name" value="PRK01077.1"/>
    <property type="match status" value="1"/>
</dbReference>
<evidence type="ECO:0000256" key="1">
    <source>
        <dbReference type="ARBA" id="ARBA00001946"/>
    </source>
</evidence>
<keyword evidence="2" id="KW-0436">Ligase</keyword>
<sequence length="386" mass="41927">MRAIVVAGTCSGAGKSSIALGLMAAYTRRGLRVHPFKIGPDFSDPMHHKAATGHDSYNLDSWMMSRRANQACFIRCAPATDVAIVEGVFGMFDGRDGKSEAGSTAEMAKILGAPVLLVLDTRGFARSAAALIRGYTAFDPEVTFAGIIFNKLESSAHKAWLMEAVSAIDSSVKVLGGIPIVDGLHLAENQFYPSLSGEEAVPASYIQVFADLIEHHVDLDGLLEAAGVWKPKGGPNFYLENIRSALPYAKVRIGVARDAAFCLYYQENLSLLQDAGAEIVFFSPLKDSLPTRLDAIIFGGGYLKHHLEKLSLNKKLLYAVRAFADAGGIIYGEAGGAMYLSQGIEPFTMCGVFPFWTRMKLGATTKEYVKVCLVFIICFFVRHYQE</sequence>
<dbReference type="CDD" id="cd05388">
    <property type="entry name" value="CobB_N"/>
    <property type="match status" value="1"/>
</dbReference>
<dbReference type="InterPro" id="IPR029062">
    <property type="entry name" value="Class_I_gatase-like"/>
</dbReference>
<dbReference type="Pfam" id="PF01656">
    <property type="entry name" value="CbiA"/>
    <property type="match status" value="1"/>
</dbReference>
<dbReference type="Pfam" id="PF07685">
    <property type="entry name" value="GATase_3"/>
    <property type="match status" value="1"/>
</dbReference>
<evidence type="ECO:0000313" key="9">
    <source>
        <dbReference type="EMBL" id="EFJ14090.1"/>
    </source>
</evidence>
<evidence type="ECO:0000259" key="7">
    <source>
        <dbReference type="Pfam" id="PF01656"/>
    </source>
</evidence>
<keyword evidence="6" id="KW-0315">Glutamine amidotransferase</keyword>
<organism evidence="10">
    <name type="scientific">Selaginella moellendorffii</name>
    <name type="common">Spikemoss</name>
    <dbReference type="NCBI Taxonomy" id="88036"/>
    <lineage>
        <taxon>Eukaryota</taxon>
        <taxon>Viridiplantae</taxon>
        <taxon>Streptophyta</taxon>
        <taxon>Embryophyta</taxon>
        <taxon>Tracheophyta</taxon>
        <taxon>Lycopodiopsida</taxon>
        <taxon>Selaginellales</taxon>
        <taxon>Selaginellaceae</taxon>
        <taxon>Selaginella</taxon>
    </lineage>
</organism>
<evidence type="ECO:0000256" key="3">
    <source>
        <dbReference type="ARBA" id="ARBA00022741"/>
    </source>
</evidence>
<dbReference type="SUPFAM" id="SSF52317">
    <property type="entry name" value="Class I glutamine amidotransferase-like"/>
    <property type="match status" value="1"/>
</dbReference>
<proteinExistence type="predicted"/>
<feature type="domain" description="CobQ/CobB/MinD/ParA nucleotide binding" evidence="7">
    <location>
        <begin position="4"/>
        <end position="185"/>
    </location>
</feature>
<dbReference type="GO" id="GO:0005524">
    <property type="term" value="F:ATP binding"/>
    <property type="evidence" value="ECO:0007669"/>
    <property type="project" value="UniProtKB-KW"/>
</dbReference>
<evidence type="ECO:0000256" key="2">
    <source>
        <dbReference type="ARBA" id="ARBA00022598"/>
    </source>
</evidence>
<dbReference type="InterPro" id="IPR004484">
    <property type="entry name" value="CbiA/CobB_synth"/>
</dbReference>